<dbReference type="InterPro" id="IPR000008">
    <property type="entry name" value="C2_dom"/>
</dbReference>
<comment type="caution">
    <text evidence="3">The sequence shown here is derived from an EMBL/GenBank/DDBJ whole genome shotgun (WGS) entry which is preliminary data.</text>
</comment>
<evidence type="ECO:0000256" key="1">
    <source>
        <dbReference type="SAM" id="MobiDB-lite"/>
    </source>
</evidence>
<protein>
    <recommendedName>
        <fullName evidence="2">C2 domain-containing protein</fullName>
    </recommendedName>
</protein>
<dbReference type="EMBL" id="JBEAFC010000009">
    <property type="protein sequence ID" value="KAL1540196.1"/>
    <property type="molecule type" value="Genomic_DNA"/>
</dbReference>
<gene>
    <name evidence="3" type="ORF">AAHA92_24585</name>
</gene>
<dbReference type="Pfam" id="PF00168">
    <property type="entry name" value="C2"/>
    <property type="match status" value="1"/>
</dbReference>
<dbReference type="InterPro" id="IPR044750">
    <property type="entry name" value="C2_SRC2/BAP"/>
</dbReference>
<dbReference type="Gene3D" id="2.60.40.150">
    <property type="entry name" value="C2 domain"/>
    <property type="match status" value="1"/>
</dbReference>
<keyword evidence="4" id="KW-1185">Reference proteome</keyword>
<proteinExistence type="predicted"/>
<organism evidence="3 4">
    <name type="scientific">Salvia divinorum</name>
    <name type="common">Maria pastora</name>
    <name type="synonym">Diviner's sage</name>
    <dbReference type="NCBI Taxonomy" id="28513"/>
    <lineage>
        <taxon>Eukaryota</taxon>
        <taxon>Viridiplantae</taxon>
        <taxon>Streptophyta</taxon>
        <taxon>Embryophyta</taxon>
        <taxon>Tracheophyta</taxon>
        <taxon>Spermatophyta</taxon>
        <taxon>Magnoliopsida</taxon>
        <taxon>eudicotyledons</taxon>
        <taxon>Gunneridae</taxon>
        <taxon>Pentapetalae</taxon>
        <taxon>asterids</taxon>
        <taxon>lamiids</taxon>
        <taxon>Lamiales</taxon>
        <taxon>Lamiaceae</taxon>
        <taxon>Nepetoideae</taxon>
        <taxon>Mentheae</taxon>
        <taxon>Salviinae</taxon>
        <taxon>Salvia</taxon>
        <taxon>Salvia subgen. Calosphace</taxon>
    </lineage>
</organism>
<dbReference type="CDD" id="cd04051">
    <property type="entry name" value="C2_SRC2_like"/>
    <property type="match status" value="1"/>
</dbReference>
<dbReference type="AlphaFoldDB" id="A0ABD1G7U6"/>
<feature type="region of interest" description="Disordered" evidence="1">
    <location>
        <begin position="165"/>
        <end position="187"/>
    </location>
</feature>
<dbReference type="SUPFAM" id="SSF49562">
    <property type="entry name" value="C2 domain (Calcium/lipid-binding domain, CaLB)"/>
    <property type="match status" value="1"/>
</dbReference>
<sequence>MDHQILEINLISAQGLKAPPSNLRKMQTYAVTWVNPAAKLRTRVDSLGGENPTWNDKFLFRVSDQFLSGDTSAVSVEIFAVGYIKDVLIGTVRFLLSTCLAPHSPAPESPSRAPAFTAVQIRRPSGRFLGVLNIAAAVYYSADYPILDKVPAVSFRALTEKKARESRRLSRGDSRRSNQSSCGESCDLSDADSTASSASSPAASTALKEWNFVREMAGKVKGAKSNGGGLLCGLMVARKIPSCPSNLDTWRGKDEGSQ</sequence>
<dbReference type="InterPro" id="IPR035892">
    <property type="entry name" value="C2_domain_sf"/>
</dbReference>
<dbReference type="Proteomes" id="UP001567538">
    <property type="component" value="Unassembled WGS sequence"/>
</dbReference>
<dbReference type="PANTHER" id="PTHR32246">
    <property type="entry name" value="INGRESSION PROTEIN FIC1"/>
    <property type="match status" value="1"/>
</dbReference>
<dbReference type="SMART" id="SM00239">
    <property type="entry name" value="C2"/>
    <property type="match status" value="1"/>
</dbReference>
<reference evidence="3 4" key="1">
    <citation type="submission" date="2024-06" db="EMBL/GenBank/DDBJ databases">
        <title>A chromosome level genome sequence of Diviner's sage (Salvia divinorum).</title>
        <authorList>
            <person name="Ford S.A."/>
            <person name="Ro D.-K."/>
            <person name="Ness R.W."/>
            <person name="Phillips M.A."/>
        </authorList>
    </citation>
    <scope>NUCLEOTIDE SEQUENCE [LARGE SCALE GENOMIC DNA]</scope>
    <source>
        <strain evidence="3">SAF-2024a</strain>
        <tissue evidence="3">Leaf</tissue>
    </source>
</reference>
<name>A0ABD1G7U6_SALDI</name>
<evidence type="ECO:0000313" key="4">
    <source>
        <dbReference type="Proteomes" id="UP001567538"/>
    </source>
</evidence>
<accession>A0ABD1G7U6</accession>
<evidence type="ECO:0000259" key="2">
    <source>
        <dbReference type="PROSITE" id="PS50004"/>
    </source>
</evidence>
<feature type="domain" description="C2" evidence="2">
    <location>
        <begin position="1"/>
        <end position="110"/>
    </location>
</feature>
<dbReference type="PROSITE" id="PS50004">
    <property type="entry name" value="C2"/>
    <property type="match status" value="1"/>
</dbReference>
<evidence type="ECO:0000313" key="3">
    <source>
        <dbReference type="EMBL" id="KAL1540196.1"/>
    </source>
</evidence>
<feature type="compositionally biased region" description="Basic and acidic residues" evidence="1">
    <location>
        <begin position="165"/>
        <end position="176"/>
    </location>
</feature>
<dbReference type="PANTHER" id="PTHR32246:SF69">
    <property type="entry name" value="CALCIUM-DEPENDENT LIPID-BINDING (CALB DOMAIN) FAMILY PROTEIN"/>
    <property type="match status" value="1"/>
</dbReference>